<dbReference type="EMBL" id="BQNL01000001">
    <property type="protein sequence ID" value="GKH14986.1"/>
    <property type="molecule type" value="Genomic_DNA"/>
</dbReference>
<feature type="coiled-coil region" evidence="1">
    <location>
        <begin position="4"/>
        <end position="31"/>
    </location>
</feature>
<dbReference type="EMBL" id="JAQNSB010000014">
    <property type="protein sequence ID" value="MDC1855221.1"/>
    <property type="molecule type" value="Genomic_DNA"/>
</dbReference>
<evidence type="ECO:0000256" key="1">
    <source>
        <dbReference type="SAM" id="Coils"/>
    </source>
</evidence>
<evidence type="ECO:0000313" key="4">
    <source>
        <dbReference type="Proteomes" id="UP001055048"/>
    </source>
</evidence>
<proteinExistence type="predicted"/>
<sequence length="57" mass="6794">MSDINILLRNRESIKLQIQALESKKNSENELTGYEQAMLEDMYYQLLVIEKQLANYR</sequence>
<comment type="caution">
    <text evidence="2">The sequence shown here is derived from an EMBL/GenBank/DDBJ whole genome shotgun (WGS) entry which is preliminary data.</text>
</comment>
<dbReference type="RefSeq" id="WP_181987202.1">
    <property type="nucleotide sequence ID" value="NZ_BQNL01000001.1"/>
</dbReference>
<protein>
    <submittedName>
        <fullName evidence="2">Uncharacterized protein</fullName>
    </submittedName>
</protein>
<keyword evidence="1" id="KW-0175">Coiled coil</keyword>
<evidence type="ECO:0000313" key="3">
    <source>
        <dbReference type="EMBL" id="MDC1855221.1"/>
    </source>
</evidence>
<reference evidence="2" key="1">
    <citation type="submission" date="2022-01" db="EMBL/GenBank/DDBJ databases">
        <title>Novel bile acid biosynthetic pathways are enriched in the microbiome of centenarians.</title>
        <authorList>
            <person name="Sato Y."/>
            <person name="Atarashi K."/>
            <person name="Plichta R.D."/>
            <person name="Arai Y."/>
            <person name="Sasajima S."/>
            <person name="Kearney M.S."/>
            <person name="Suda W."/>
            <person name="Takeshita K."/>
            <person name="Sasaki T."/>
            <person name="Okamoto S."/>
            <person name="Skelly N.A."/>
            <person name="Okamura Y."/>
            <person name="Vlamakis H."/>
            <person name="Li Y."/>
            <person name="Tanoue T."/>
            <person name="Takei H."/>
            <person name="Nittono H."/>
            <person name="Narushima S."/>
            <person name="Irie J."/>
            <person name="Itoh H."/>
            <person name="Moriya K."/>
            <person name="Sugiura Y."/>
            <person name="Suematsu M."/>
            <person name="Moritoki N."/>
            <person name="Shibata S."/>
            <person name="Littman R.D."/>
            <person name="Fischbach A.M."/>
            <person name="Uwamino Y."/>
            <person name="Inoue T."/>
            <person name="Honda A."/>
            <person name="Hattori M."/>
            <person name="Murai T."/>
            <person name="Xavier J.R."/>
            <person name="Hirose N."/>
            <person name="Honda K."/>
        </authorList>
    </citation>
    <scope>NUCLEOTIDE SEQUENCE</scope>
    <source>
        <strain evidence="2">CE91-St12</strain>
    </source>
</reference>
<dbReference type="Proteomes" id="UP001214113">
    <property type="component" value="Unassembled WGS sequence"/>
</dbReference>
<dbReference type="Proteomes" id="UP001055048">
    <property type="component" value="Unassembled WGS sequence"/>
</dbReference>
<reference evidence="3" key="2">
    <citation type="submission" date="2022-10" db="EMBL/GenBank/DDBJ databases">
        <title>Human gut microbiome strain richness.</title>
        <authorList>
            <person name="Chen-Liaw A."/>
        </authorList>
    </citation>
    <scope>NUCLEOTIDE SEQUENCE</scope>
    <source>
        <strain evidence="3">BSD2780061687st1_G10_BSD2780061687b_171204</strain>
    </source>
</reference>
<organism evidence="2 4">
    <name type="scientific">Bacteroides uniformis</name>
    <dbReference type="NCBI Taxonomy" id="820"/>
    <lineage>
        <taxon>Bacteria</taxon>
        <taxon>Pseudomonadati</taxon>
        <taxon>Bacteroidota</taxon>
        <taxon>Bacteroidia</taxon>
        <taxon>Bacteroidales</taxon>
        <taxon>Bacteroidaceae</taxon>
        <taxon>Bacteroides</taxon>
    </lineage>
</organism>
<dbReference type="AlphaFoldDB" id="A0AA37JVZ1"/>
<gene>
    <name evidence="2" type="ORF">CE91St12_31960</name>
    <name evidence="3" type="ORF">POZ22_10595</name>
</gene>
<accession>A0AA37JVZ1</accession>
<name>A0AA37JVZ1_BACUN</name>
<evidence type="ECO:0000313" key="2">
    <source>
        <dbReference type="EMBL" id="GKH14986.1"/>
    </source>
</evidence>